<keyword evidence="1" id="KW-1133">Transmembrane helix</keyword>
<proteinExistence type="predicted"/>
<dbReference type="STRING" id="1070870.SAMN05444351_4158"/>
<dbReference type="EMBL" id="FQVX01000005">
    <property type="protein sequence ID" value="SHH16711.1"/>
    <property type="molecule type" value="Genomic_DNA"/>
</dbReference>
<gene>
    <name evidence="2" type="ORF">SAMN05444351_4158</name>
</gene>
<dbReference type="Proteomes" id="UP000184471">
    <property type="component" value="Unassembled WGS sequence"/>
</dbReference>
<accession>A0A1M5QS45</accession>
<evidence type="ECO:0008006" key="4">
    <source>
        <dbReference type="Google" id="ProtNLM"/>
    </source>
</evidence>
<feature type="transmembrane region" description="Helical" evidence="1">
    <location>
        <begin position="170"/>
        <end position="190"/>
    </location>
</feature>
<dbReference type="RefSeq" id="WP_073422296.1">
    <property type="nucleotide sequence ID" value="NZ_FQVX01000005.1"/>
</dbReference>
<protein>
    <recommendedName>
        <fullName evidence="4">PH domain-containing protein</fullName>
    </recommendedName>
</protein>
<organism evidence="2 3">
    <name type="scientific">Geodermatophilus nigrescens</name>
    <dbReference type="NCBI Taxonomy" id="1070870"/>
    <lineage>
        <taxon>Bacteria</taxon>
        <taxon>Bacillati</taxon>
        <taxon>Actinomycetota</taxon>
        <taxon>Actinomycetes</taxon>
        <taxon>Geodermatophilales</taxon>
        <taxon>Geodermatophilaceae</taxon>
        <taxon>Geodermatophilus</taxon>
    </lineage>
</organism>
<keyword evidence="3" id="KW-1185">Reference proteome</keyword>
<evidence type="ECO:0000256" key="1">
    <source>
        <dbReference type="SAM" id="Phobius"/>
    </source>
</evidence>
<evidence type="ECO:0000313" key="3">
    <source>
        <dbReference type="Proteomes" id="UP000184471"/>
    </source>
</evidence>
<keyword evidence="1" id="KW-0812">Transmembrane</keyword>
<name>A0A1M5QS45_9ACTN</name>
<dbReference type="AlphaFoldDB" id="A0A1M5QS45"/>
<feature type="transmembrane region" description="Helical" evidence="1">
    <location>
        <begin position="40"/>
        <end position="58"/>
    </location>
</feature>
<keyword evidence="1" id="KW-0472">Membrane</keyword>
<reference evidence="2 3" key="1">
    <citation type="submission" date="2016-11" db="EMBL/GenBank/DDBJ databases">
        <authorList>
            <person name="Jaros S."/>
            <person name="Januszkiewicz K."/>
            <person name="Wedrychowicz H."/>
        </authorList>
    </citation>
    <scope>NUCLEOTIDE SEQUENCE [LARGE SCALE GENOMIC DNA]</scope>
    <source>
        <strain evidence="2 3">DSM 45408</strain>
    </source>
</reference>
<evidence type="ECO:0000313" key="2">
    <source>
        <dbReference type="EMBL" id="SHH16711.1"/>
    </source>
</evidence>
<sequence>MTVELRPRPRYLLAPALLLLVAAQTWLGSREEGLPPGGVLVLRGLALLVAAAAVVLVLRRPGLRLTSDAVVHRRFRGTRVVPRGDLASLVCAPRVLGGRSGAVLLALLDRDGRALVRLQSTSWDPGEVEAFARATGLPGRFVPELTSLAEIARLAPEAVSEGDRRPVRHAALALGALLLLAAGVTAALLLG</sequence>